<dbReference type="Pfam" id="PF07992">
    <property type="entry name" value="Pyr_redox_2"/>
    <property type="match status" value="1"/>
</dbReference>
<evidence type="ECO:0000259" key="4">
    <source>
        <dbReference type="Pfam" id="PF07992"/>
    </source>
</evidence>
<dbReference type="SUPFAM" id="SSF101790">
    <property type="entry name" value="Aminomethyltransferase beta-barrel domain"/>
    <property type="match status" value="1"/>
</dbReference>
<evidence type="ECO:0000313" key="7">
    <source>
        <dbReference type="EMBL" id="MBB4004943.1"/>
    </source>
</evidence>
<sequence length="993" mass="106398">MKSFRLPGLGRLAGARRVTFSFDGNRLTGLDGDTLASALLANGIHLTGRSFKYHRPRGILGSGPEEPNALVEIRRDAGRRQPNIRATMQPLYQGLEAHSQNRWPSLAFDVGAVNGLFSRFLTAGFYYKTFMWPKGFWHRVYEPYIRSAAGLGRAPEEADPDRYDNRFAHVDVLVVGGGPAGLAAALEAGETGADVLICDEGQSFGGWLKVESGVRIDGVPGMEWVTNALARLEAMPNVRVMPRTTGFGYYNHNMVALAEQVTEHLPHPDPALPRERLWQVRAKTVVLATGSIERPLVFPDNDRPGIMLAGAARLYLNHHGVTPGLRVAVFTAHDAAYEAAFDLRRAGVDVPVIVDLRAEPGAGLAATARSLGIEVLAGYGVKSVRGRNRIRGFTVEDLRTGADNRGFDCDALLMSGGFTPSVHLFSQSRGKLAFDAALQAYVPGEAVQNCLNVGAAAGEFDLADTISRARAAGRSAATGEAGSAALVAVEGAALSGGGMAGATPAAGPGKTVKAFVDFQNDVTARDIRLAVAEGFRSVEHIKRFTTNGMATDQGKTSNIHGLGVAAEALSRPMPEVGLTTFRAPFTPVTFGTIAGYARGELFDPTRKTPIHDSAAAEGAVFEDVGMWKRAWYFPRGDDKHAAVDRECRAVRDAAGLFDASTLGKIEVTGPDAARFLDLVYATPLASLAVGKCRYALLLNEAGFVIDDGIVARLAEDRYHVTTTTGGAPRVLAHMEDYRQTEFPELAVWTTSITEQFAVIAVQGPKAREIVAPFVEGLDIGAAAFPHMSVAECRFMGVPCRLFRVSFTGEIGYEINVPSDYGRAVWDALRERGRGLGAEPYGTEAMHVLRAEKGYIIVGQETDGTVTPADAGLGWAVSKKKSDFVGKRGLERPDLFAPGRKQLVGLKTANPLTVLEEGAQLVADPNEPVPMTALGHVTSAYHSATLGRSIAMAMVRDGQSLMGRTLYVPMPKETIAVEVTSSVFFDPEGERLHG</sequence>
<dbReference type="Gene3D" id="1.10.10.1100">
    <property type="entry name" value="BFD-like [2Fe-2S]-binding domain"/>
    <property type="match status" value="1"/>
</dbReference>
<dbReference type="AlphaFoldDB" id="A0A7W6HGV3"/>
<protein>
    <submittedName>
        <fullName evidence="7">Sarcosine oxidase subunit alpha</fullName>
        <ecNumber evidence="7">1.5.3.1</ecNumber>
    </submittedName>
</protein>
<feature type="domain" description="GCVT N-terminal" evidence="3">
    <location>
        <begin position="610"/>
        <end position="880"/>
    </location>
</feature>
<reference evidence="7 8" key="1">
    <citation type="submission" date="2020-08" db="EMBL/GenBank/DDBJ databases">
        <title>Genomic Encyclopedia of Type Strains, Phase IV (KMG-IV): sequencing the most valuable type-strain genomes for metagenomic binning, comparative biology and taxonomic classification.</title>
        <authorList>
            <person name="Goeker M."/>
        </authorList>
    </citation>
    <scope>NUCLEOTIDE SEQUENCE [LARGE SCALE GENOMIC DNA]</scope>
    <source>
        <strain evidence="7 8">DSM 103570</strain>
    </source>
</reference>
<dbReference type="InterPro" id="IPR013977">
    <property type="entry name" value="GcvT_C"/>
</dbReference>
<proteinExistence type="inferred from homology"/>
<evidence type="ECO:0000259" key="5">
    <source>
        <dbReference type="Pfam" id="PF08669"/>
    </source>
</evidence>
<dbReference type="InterPro" id="IPR027266">
    <property type="entry name" value="TrmE/GcvT-like"/>
</dbReference>
<dbReference type="Pfam" id="PF17806">
    <property type="entry name" value="SO_alpha_A3"/>
    <property type="match status" value="1"/>
</dbReference>
<dbReference type="GO" id="GO:0008115">
    <property type="term" value="F:sarcosine oxidase activity"/>
    <property type="evidence" value="ECO:0007669"/>
    <property type="project" value="UniProtKB-EC"/>
</dbReference>
<dbReference type="Pfam" id="PF08669">
    <property type="entry name" value="GCV_T_C"/>
    <property type="match status" value="1"/>
</dbReference>
<dbReference type="InterPro" id="IPR036188">
    <property type="entry name" value="FAD/NAD-bd_sf"/>
</dbReference>
<dbReference type="SUPFAM" id="SSF103025">
    <property type="entry name" value="Folate-binding domain"/>
    <property type="match status" value="1"/>
</dbReference>
<dbReference type="GO" id="GO:0046653">
    <property type="term" value="P:tetrahydrofolate metabolic process"/>
    <property type="evidence" value="ECO:0007669"/>
    <property type="project" value="InterPro"/>
</dbReference>
<dbReference type="PIRSF" id="PIRSF037980">
    <property type="entry name" value="SoxA"/>
    <property type="match status" value="1"/>
</dbReference>
<keyword evidence="8" id="KW-1185">Reference proteome</keyword>
<dbReference type="InterPro" id="IPR023753">
    <property type="entry name" value="FAD/NAD-binding_dom"/>
</dbReference>
<dbReference type="PRINTS" id="PR00368">
    <property type="entry name" value="FADPNR"/>
</dbReference>
<dbReference type="EC" id="1.5.3.1" evidence="7"/>
<dbReference type="InterPro" id="IPR006277">
    <property type="entry name" value="Sarcosine_oxidase_asu"/>
</dbReference>
<dbReference type="InterPro" id="IPR041854">
    <property type="entry name" value="BFD-like_2Fe2S-bd_dom_sf"/>
</dbReference>
<organism evidence="7 8">
    <name type="scientific">Aurantimonas endophytica</name>
    <dbReference type="NCBI Taxonomy" id="1522175"/>
    <lineage>
        <taxon>Bacteria</taxon>
        <taxon>Pseudomonadati</taxon>
        <taxon>Pseudomonadota</taxon>
        <taxon>Alphaproteobacteria</taxon>
        <taxon>Hyphomicrobiales</taxon>
        <taxon>Aurantimonadaceae</taxon>
        <taxon>Aurantimonas</taxon>
    </lineage>
</organism>
<evidence type="ECO:0000256" key="2">
    <source>
        <dbReference type="ARBA" id="ARBA00023002"/>
    </source>
</evidence>
<evidence type="ECO:0000256" key="1">
    <source>
        <dbReference type="ARBA" id="ARBA00008609"/>
    </source>
</evidence>
<feature type="domain" description="SoxA A3" evidence="6">
    <location>
        <begin position="513"/>
        <end position="595"/>
    </location>
</feature>
<dbReference type="InterPro" id="IPR028896">
    <property type="entry name" value="GcvT/YgfZ/DmdA"/>
</dbReference>
<evidence type="ECO:0000259" key="6">
    <source>
        <dbReference type="Pfam" id="PF17806"/>
    </source>
</evidence>
<accession>A0A7W6HGV3</accession>
<dbReference type="Gene3D" id="3.30.1360.120">
    <property type="entry name" value="Probable tRNA modification gtpase trme, domain 1"/>
    <property type="match status" value="1"/>
</dbReference>
<feature type="domain" description="Aminomethyltransferase C-terminal" evidence="5">
    <location>
        <begin position="900"/>
        <end position="985"/>
    </location>
</feature>
<dbReference type="InterPro" id="IPR042204">
    <property type="entry name" value="2Fe-2S-bd_N"/>
</dbReference>
<evidence type="ECO:0000313" key="8">
    <source>
        <dbReference type="Proteomes" id="UP000588647"/>
    </source>
</evidence>
<dbReference type="PANTHER" id="PTHR43757">
    <property type="entry name" value="AMINOMETHYLTRANSFERASE"/>
    <property type="match status" value="1"/>
</dbReference>
<dbReference type="NCBIfam" id="TIGR01372">
    <property type="entry name" value="soxA"/>
    <property type="match status" value="1"/>
</dbReference>
<keyword evidence="2 7" id="KW-0560">Oxidoreductase</keyword>
<dbReference type="InterPro" id="IPR041117">
    <property type="entry name" value="SoxA_A3"/>
</dbReference>
<dbReference type="EMBL" id="JACIEM010000005">
    <property type="protein sequence ID" value="MBB4004943.1"/>
    <property type="molecule type" value="Genomic_DNA"/>
</dbReference>
<dbReference type="Pfam" id="PF01571">
    <property type="entry name" value="GCV_T"/>
    <property type="match status" value="1"/>
</dbReference>
<feature type="domain" description="FAD/NAD(P)-binding" evidence="4">
    <location>
        <begin position="171"/>
        <end position="435"/>
    </location>
</feature>
<comment type="caution">
    <text evidence="7">The sequence shown here is derived from an EMBL/GenBank/DDBJ whole genome shotgun (WGS) entry which is preliminary data.</text>
</comment>
<dbReference type="RefSeq" id="WP_183210505.1">
    <property type="nucleotide sequence ID" value="NZ_JAAAMM010000005.1"/>
</dbReference>
<dbReference type="Gene3D" id="3.10.20.440">
    <property type="entry name" value="2Fe-2S iron-sulphur cluster binding domain, sarcosine oxidase, alpha subunit, N-terminal domain"/>
    <property type="match status" value="1"/>
</dbReference>
<comment type="similarity">
    <text evidence="1">Belongs to the GcvT family.</text>
</comment>
<name>A0A7W6HGV3_9HYPH</name>
<dbReference type="Gene3D" id="3.50.50.60">
    <property type="entry name" value="FAD/NAD(P)-binding domain"/>
    <property type="match status" value="2"/>
</dbReference>
<dbReference type="SUPFAM" id="SSF51905">
    <property type="entry name" value="FAD/NAD(P)-binding domain"/>
    <property type="match status" value="1"/>
</dbReference>
<evidence type="ECO:0000259" key="3">
    <source>
        <dbReference type="Pfam" id="PF01571"/>
    </source>
</evidence>
<dbReference type="InterPro" id="IPR006222">
    <property type="entry name" value="GCVT_N"/>
</dbReference>
<dbReference type="InterPro" id="IPR029043">
    <property type="entry name" value="GcvT/YgfZ_C"/>
</dbReference>
<dbReference type="PANTHER" id="PTHR43757:SF2">
    <property type="entry name" value="AMINOMETHYLTRANSFERASE, MITOCHONDRIAL"/>
    <property type="match status" value="1"/>
</dbReference>
<dbReference type="Proteomes" id="UP000588647">
    <property type="component" value="Unassembled WGS sequence"/>
</dbReference>
<dbReference type="Pfam" id="PF13510">
    <property type="entry name" value="Fer2_4"/>
    <property type="match status" value="1"/>
</dbReference>
<gene>
    <name evidence="7" type="ORF">GGR03_004038</name>
</gene>
<dbReference type="PRINTS" id="PR00411">
    <property type="entry name" value="PNDRDTASEI"/>
</dbReference>